<dbReference type="Gene3D" id="1.20.120.310">
    <property type="entry name" value="ERV/ALR sulfhydryl oxidase domain"/>
    <property type="match status" value="1"/>
</dbReference>
<dbReference type="EMBL" id="VUJU01000944">
    <property type="protein sequence ID" value="KAF0767554.1"/>
    <property type="molecule type" value="Genomic_DNA"/>
</dbReference>
<keyword evidence="7" id="KW-1015">Disulfide bond</keyword>
<evidence type="ECO:0000256" key="8">
    <source>
        <dbReference type="ARBA" id="ARBA00048864"/>
    </source>
</evidence>
<comment type="caution">
    <text evidence="11">The sequence shown here is derived from an EMBL/GenBank/DDBJ whole genome shotgun (WGS) entry which is preliminary data.</text>
</comment>
<evidence type="ECO:0000256" key="9">
    <source>
        <dbReference type="RuleBase" id="RU371123"/>
    </source>
</evidence>
<dbReference type="EC" id="1.8.3.2" evidence="9"/>
<dbReference type="SUPFAM" id="SSF69000">
    <property type="entry name" value="FAD-dependent thiol oxidase"/>
    <property type="match status" value="1"/>
</dbReference>
<keyword evidence="12" id="KW-1185">Reference proteome</keyword>
<evidence type="ECO:0000256" key="2">
    <source>
        <dbReference type="ARBA" id="ARBA00004569"/>
    </source>
</evidence>
<evidence type="ECO:0000259" key="10">
    <source>
        <dbReference type="PROSITE" id="PS51324"/>
    </source>
</evidence>
<evidence type="ECO:0000313" key="12">
    <source>
        <dbReference type="Proteomes" id="UP000478052"/>
    </source>
</evidence>
<evidence type="ECO:0000256" key="4">
    <source>
        <dbReference type="ARBA" id="ARBA00022827"/>
    </source>
</evidence>
<comment type="subcellular location">
    <subcellularLocation>
        <location evidence="2">Mitochondrion intermembrane space</location>
    </subcellularLocation>
</comment>
<dbReference type="GO" id="GO:0016971">
    <property type="term" value="F:flavin-dependent sulfhydryl oxidase activity"/>
    <property type="evidence" value="ECO:0007669"/>
    <property type="project" value="InterPro"/>
</dbReference>
<dbReference type="InterPro" id="IPR017905">
    <property type="entry name" value="ERV/ALR_sulphydryl_oxidase"/>
</dbReference>
<protein>
    <recommendedName>
        <fullName evidence="9">Sulfhydryl oxidase</fullName>
        <ecNumber evidence="9">1.8.3.2</ecNumber>
    </recommendedName>
</protein>
<dbReference type="OrthoDB" id="17199at2759"/>
<name>A0A6G0ZA54_APHCR</name>
<dbReference type="GO" id="GO:0050660">
    <property type="term" value="F:flavin adenine dinucleotide binding"/>
    <property type="evidence" value="ECO:0007669"/>
    <property type="project" value="TreeGrafter"/>
</dbReference>
<comment type="catalytic activity">
    <reaction evidence="8 9">
        <text>2 R'C(R)SH + O2 = R'C(R)S-S(R)CR' + H2O2</text>
        <dbReference type="Rhea" id="RHEA:17357"/>
        <dbReference type="ChEBI" id="CHEBI:15379"/>
        <dbReference type="ChEBI" id="CHEBI:16240"/>
        <dbReference type="ChEBI" id="CHEBI:16520"/>
        <dbReference type="ChEBI" id="CHEBI:17412"/>
        <dbReference type="EC" id="1.8.3.2"/>
    </reaction>
</comment>
<keyword evidence="5 9" id="KW-0560">Oxidoreductase</keyword>
<dbReference type="AlphaFoldDB" id="A0A6G0ZA54"/>
<dbReference type="PANTHER" id="PTHR12645:SF0">
    <property type="entry name" value="FAD-LINKED SULFHYDRYL OXIDASE ALR"/>
    <property type="match status" value="1"/>
</dbReference>
<dbReference type="Proteomes" id="UP000478052">
    <property type="component" value="Unassembled WGS sequence"/>
</dbReference>
<organism evidence="11 12">
    <name type="scientific">Aphis craccivora</name>
    <name type="common">Cowpea aphid</name>
    <dbReference type="NCBI Taxonomy" id="307492"/>
    <lineage>
        <taxon>Eukaryota</taxon>
        <taxon>Metazoa</taxon>
        <taxon>Ecdysozoa</taxon>
        <taxon>Arthropoda</taxon>
        <taxon>Hexapoda</taxon>
        <taxon>Insecta</taxon>
        <taxon>Pterygota</taxon>
        <taxon>Neoptera</taxon>
        <taxon>Paraneoptera</taxon>
        <taxon>Hemiptera</taxon>
        <taxon>Sternorrhyncha</taxon>
        <taxon>Aphidomorpha</taxon>
        <taxon>Aphidoidea</taxon>
        <taxon>Aphididae</taxon>
        <taxon>Aphidini</taxon>
        <taxon>Aphis</taxon>
        <taxon>Aphis</taxon>
    </lineage>
</organism>
<sequence length="213" mass="25035">MSIFYNIYNSYLVFVNSFQRGVFKSNDVKEKQIDNTYNIQHSQADEPCRSCTDFRTFSRMRRQEFSQSQVHSVNSQSINNIDETKVSKHQREDCPLDKDELGRSTWKLLHTIAATYSDKPSQEDQSNMEQFIRLIPKVYPCEICANDFAEMLVLLLIIDVLTYHPPNISSQKSFAKWMCEAHNMVNRKLEKPLFDCSKVNERWRDGWTDGHCD</sequence>
<evidence type="ECO:0000256" key="6">
    <source>
        <dbReference type="ARBA" id="ARBA00023128"/>
    </source>
</evidence>
<keyword evidence="4 9" id="KW-0274">FAD</keyword>
<dbReference type="FunFam" id="1.20.120.310:FF:000003">
    <property type="entry name" value="Sulfhydryl oxidase"/>
    <property type="match status" value="1"/>
</dbReference>
<proteinExistence type="predicted"/>
<comment type="cofactor">
    <cofactor evidence="1 9">
        <name>FAD</name>
        <dbReference type="ChEBI" id="CHEBI:57692"/>
    </cofactor>
</comment>
<reference evidence="11 12" key="1">
    <citation type="submission" date="2019-08" db="EMBL/GenBank/DDBJ databases">
        <title>Whole genome of Aphis craccivora.</title>
        <authorList>
            <person name="Voronova N.V."/>
            <person name="Shulinski R.S."/>
            <person name="Bandarenka Y.V."/>
            <person name="Zhorov D.G."/>
            <person name="Warner D."/>
        </authorList>
    </citation>
    <scope>NUCLEOTIDE SEQUENCE [LARGE SCALE GENOMIC DNA]</scope>
    <source>
        <strain evidence="11">180601</strain>
        <tissue evidence="11">Whole Body</tissue>
    </source>
</reference>
<dbReference type="InterPro" id="IPR036774">
    <property type="entry name" value="ERV/ALR_sulphydryl_oxid_sf"/>
</dbReference>
<accession>A0A6G0ZA54</accession>
<evidence type="ECO:0000256" key="5">
    <source>
        <dbReference type="ARBA" id="ARBA00023002"/>
    </source>
</evidence>
<dbReference type="GO" id="GO:0005758">
    <property type="term" value="C:mitochondrial intermembrane space"/>
    <property type="evidence" value="ECO:0007669"/>
    <property type="project" value="UniProtKB-SubCell"/>
</dbReference>
<keyword evidence="6" id="KW-0496">Mitochondrion</keyword>
<dbReference type="InterPro" id="IPR039799">
    <property type="entry name" value="ALR/ERV"/>
</dbReference>
<feature type="domain" description="ERV/ALR sulfhydryl oxidase" evidence="10">
    <location>
        <begin position="94"/>
        <end position="203"/>
    </location>
</feature>
<dbReference type="PANTHER" id="PTHR12645">
    <property type="entry name" value="ALR/ERV"/>
    <property type="match status" value="1"/>
</dbReference>
<evidence type="ECO:0000313" key="11">
    <source>
        <dbReference type="EMBL" id="KAF0767554.1"/>
    </source>
</evidence>
<evidence type="ECO:0000256" key="1">
    <source>
        <dbReference type="ARBA" id="ARBA00001974"/>
    </source>
</evidence>
<keyword evidence="3 9" id="KW-0285">Flavoprotein</keyword>
<gene>
    <name evidence="11" type="ORF">FWK35_00003577</name>
</gene>
<evidence type="ECO:0000256" key="7">
    <source>
        <dbReference type="ARBA" id="ARBA00023157"/>
    </source>
</evidence>
<dbReference type="Pfam" id="PF04777">
    <property type="entry name" value="Evr1_Alr"/>
    <property type="match status" value="1"/>
</dbReference>
<dbReference type="PROSITE" id="PS51324">
    <property type="entry name" value="ERV_ALR"/>
    <property type="match status" value="1"/>
</dbReference>
<evidence type="ECO:0000256" key="3">
    <source>
        <dbReference type="ARBA" id="ARBA00022630"/>
    </source>
</evidence>